<reference evidence="1 2" key="1">
    <citation type="submission" date="2019-05" db="EMBL/GenBank/DDBJ databases">
        <title>Dyadobacter AR-3-8 sp. nov., isolated from arctic soil.</title>
        <authorList>
            <person name="Chaudhary D.K."/>
        </authorList>
    </citation>
    <scope>NUCLEOTIDE SEQUENCE [LARGE SCALE GENOMIC DNA]</scope>
    <source>
        <strain evidence="1 2">AR-3-8</strain>
    </source>
</reference>
<dbReference type="AlphaFoldDB" id="A0A4V6BIK2"/>
<accession>A0A4V6BIK2</accession>
<gene>
    <name evidence="1" type="ORF">FDK13_21330</name>
</gene>
<protein>
    <submittedName>
        <fullName evidence="1">Phosphoribosylformylglycinamidine synthase</fullName>
    </submittedName>
</protein>
<keyword evidence="2" id="KW-1185">Reference proteome</keyword>
<proteinExistence type="predicted"/>
<sequence>MKHIITTLIFLAFNSIAFSQTDSLTKRLPVKIHHAEPIYMDLIRDLGARKGEKELNLGWGMENKSGYVANTGFFEYEFSPANRLGLEVEVPFIFYKPAFEHKAGDEMPRNRMEGVKLASQYTFLVAPKYGMSMAIGYIHEFKAHSFYSLSHGSAPLKGHSMSPFFVVAKRWGKHVHSMIYTGPEWEFTSGESKPERYYQVNASMHYEFGGTGNLLGVEVNQEYLGMKAETVIRPQIKLALTPNLALGIVTGIPLNLKDHGVSILARVIYELPRRKR</sequence>
<dbReference type="EMBL" id="SZVO01000010">
    <property type="protein sequence ID" value="TKT90283.1"/>
    <property type="molecule type" value="Genomic_DNA"/>
</dbReference>
<dbReference type="OrthoDB" id="892490at2"/>
<dbReference type="RefSeq" id="WP_137342046.1">
    <property type="nucleotide sequence ID" value="NZ_BSQH01000004.1"/>
</dbReference>
<evidence type="ECO:0000313" key="1">
    <source>
        <dbReference type="EMBL" id="TKT90283.1"/>
    </source>
</evidence>
<organism evidence="1 2">
    <name type="scientific">Dyadobacter frigoris</name>
    <dbReference type="NCBI Taxonomy" id="2576211"/>
    <lineage>
        <taxon>Bacteria</taxon>
        <taxon>Pseudomonadati</taxon>
        <taxon>Bacteroidota</taxon>
        <taxon>Cytophagia</taxon>
        <taxon>Cytophagales</taxon>
        <taxon>Spirosomataceae</taxon>
        <taxon>Dyadobacter</taxon>
    </lineage>
</organism>
<comment type="caution">
    <text evidence="1">The sequence shown here is derived from an EMBL/GenBank/DDBJ whole genome shotgun (WGS) entry which is preliminary data.</text>
</comment>
<dbReference type="Proteomes" id="UP000304900">
    <property type="component" value="Unassembled WGS sequence"/>
</dbReference>
<dbReference type="NCBIfam" id="NF041634">
    <property type="entry name" value="HAEPLYID"/>
    <property type="match status" value="1"/>
</dbReference>
<name>A0A4V6BIK2_9BACT</name>
<dbReference type="InterPro" id="IPR048131">
    <property type="entry name" value="HAEPLYID-like"/>
</dbReference>
<evidence type="ECO:0000313" key="2">
    <source>
        <dbReference type="Proteomes" id="UP000304900"/>
    </source>
</evidence>